<dbReference type="Proteomes" id="UP000252519">
    <property type="component" value="Unassembled WGS sequence"/>
</dbReference>
<comment type="caution">
    <text evidence="1">The sequence shown here is derived from an EMBL/GenBank/DDBJ whole genome shotgun (WGS) entry which is preliminary data.</text>
</comment>
<keyword evidence="2" id="KW-1185">Reference proteome</keyword>
<reference evidence="1 2" key="1">
    <citation type="submission" date="2014-10" db="EMBL/GenBank/DDBJ databases">
        <title>Draft genome of the hookworm Ancylostoma caninum.</title>
        <authorList>
            <person name="Mitreva M."/>
        </authorList>
    </citation>
    <scope>NUCLEOTIDE SEQUENCE [LARGE SCALE GENOMIC DNA]</scope>
    <source>
        <strain evidence="1 2">Baltimore</strain>
    </source>
</reference>
<name>A0A368GNP4_ANCCA</name>
<protein>
    <submittedName>
        <fullName evidence="1">Uncharacterized protein</fullName>
    </submittedName>
</protein>
<organism evidence="1 2">
    <name type="scientific">Ancylostoma caninum</name>
    <name type="common">Dog hookworm</name>
    <dbReference type="NCBI Taxonomy" id="29170"/>
    <lineage>
        <taxon>Eukaryota</taxon>
        <taxon>Metazoa</taxon>
        <taxon>Ecdysozoa</taxon>
        <taxon>Nematoda</taxon>
        <taxon>Chromadorea</taxon>
        <taxon>Rhabditida</taxon>
        <taxon>Rhabditina</taxon>
        <taxon>Rhabditomorpha</taxon>
        <taxon>Strongyloidea</taxon>
        <taxon>Ancylostomatidae</taxon>
        <taxon>Ancylostomatinae</taxon>
        <taxon>Ancylostoma</taxon>
    </lineage>
</organism>
<dbReference type="OrthoDB" id="5873618at2759"/>
<evidence type="ECO:0000313" key="2">
    <source>
        <dbReference type="Proteomes" id="UP000252519"/>
    </source>
</evidence>
<gene>
    <name evidence="1" type="ORF">ANCCAN_09435</name>
</gene>
<proteinExistence type="predicted"/>
<evidence type="ECO:0000313" key="1">
    <source>
        <dbReference type="EMBL" id="RCN44547.1"/>
    </source>
</evidence>
<accession>A0A368GNP4</accession>
<dbReference type="AlphaFoldDB" id="A0A368GNP4"/>
<sequence length="95" mass="10608">MTATYYLLAERILASCREEQAKELMAKAGSVVPDEEPLEKYVTHELKVLLLQLAPVVAVDRTLGELVLVLFSRKRAKRNSHPICDRVVIVVGTFG</sequence>
<dbReference type="EMBL" id="JOJR01000126">
    <property type="protein sequence ID" value="RCN44547.1"/>
    <property type="molecule type" value="Genomic_DNA"/>
</dbReference>